<dbReference type="GO" id="GO:0034237">
    <property type="term" value="F:protein kinase A regulatory subunit binding"/>
    <property type="evidence" value="ECO:0007669"/>
    <property type="project" value="TreeGrafter"/>
</dbReference>
<dbReference type="EnsemblMetazoa" id="LLOJ009766-RA">
    <property type="protein sequence ID" value="LLOJ009766-PA"/>
    <property type="gene ID" value="LLOJ009766"/>
</dbReference>
<dbReference type="InterPro" id="IPR026533">
    <property type="entry name" value="NTPase/PRRC1"/>
</dbReference>
<organism evidence="7 8">
    <name type="scientific">Lutzomyia longipalpis</name>
    <name type="common">Sand fly</name>
    <dbReference type="NCBI Taxonomy" id="7200"/>
    <lineage>
        <taxon>Eukaryota</taxon>
        <taxon>Metazoa</taxon>
        <taxon>Ecdysozoa</taxon>
        <taxon>Arthropoda</taxon>
        <taxon>Hexapoda</taxon>
        <taxon>Insecta</taxon>
        <taxon>Pterygota</taxon>
        <taxon>Neoptera</taxon>
        <taxon>Endopterygota</taxon>
        <taxon>Diptera</taxon>
        <taxon>Nematocera</taxon>
        <taxon>Psychodoidea</taxon>
        <taxon>Psychodidae</taxon>
        <taxon>Lutzomyia</taxon>
        <taxon>Lutzomyia</taxon>
    </lineage>
</organism>
<dbReference type="InterPro" id="IPR029001">
    <property type="entry name" value="ITPase-like_fam"/>
</dbReference>
<dbReference type="EMBL" id="AJWK01034038">
    <property type="status" value="NOT_ANNOTATED_CDS"/>
    <property type="molecule type" value="Genomic_DNA"/>
</dbReference>
<comment type="subcellular location">
    <subcellularLocation>
        <location evidence="1">Golgi apparatus</location>
    </subcellularLocation>
</comment>
<feature type="domain" description="Non-canonical purine NTP phosphatase/PRRC1" evidence="5">
    <location>
        <begin position="178"/>
        <end position="291"/>
    </location>
</feature>
<evidence type="ECO:0000256" key="3">
    <source>
        <dbReference type="ARBA" id="ARBA00023034"/>
    </source>
</evidence>
<proteinExistence type="inferred from homology"/>
<protein>
    <recommendedName>
        <fullName evidence="5">Non-canonical purine NTP phosphatase/PRRC1 domain-containing protein</fullName>
    </recommendedName>
</protein>
<dbReference type="VEuPathDB" id="VectorBase:LLOJ009766"/>
<dbReference type="EMBL" id="AJWK01034039">
    <property type="status" value="NOT_ANNOTATED_CDS"/>
    <property type="molecule type" value="Genomic_DNA"/>
</dbReference>
<dbReference type="GO" id="GO:0005794">
    <property type="term" value="C:Golgi apparatus"/>
    <property type="evidence" value="ECO:0007669"/>
    <property type="project" value="UniProtKB-SubCell"/>
</dbReference>
<evidence type="ECO:0000313" key="8">
    <source>
        <dbReference type="Proteomes" id="UP000092461"/>
    </source>
</evidence>
<name>A0A1B0GL09_LUTLO</name>
<evidence type="ECO:0000313" key="7">
    <source>
        <dbReference type="EnsemblMetazoa" id="LLOJ009766-PA"/>
    </source>
</evidence>
<dbReference type="PANTHER" id="PTHR23276:SF2">
    <property type="entry name" value="PROTEIN PRRC1"/>
    <property type="match status" value="1"/>
</dbReference>
<dbReference type="VEuPathDB" id="VectorBase:LLONM1_007925"/>
<dbReference type="Pfam" id="PF01931">
    <property type="entry name" value="NTPase_I-T"/>
    <property type="match status" value="1"/>
</dbReference>
<dbReference type="EMBL" id="GITU01009963">
    <property type="protein sequence ID" value="MBC1178666.1"/>
    <property type="molecule type" value="Transcribed_RNA"/>
</dbReference>
<reference evidence="8" key="1">
    <citation type="submission" date="2012-05" db="EMBL/GenBank/DDBJ databases">
        <title>Whole Genome Assembly of Lutzomyia longipalpis.</title>
        <authorList>
            <person name="Richards S."/>
            <person name="Qu C."/>
            <person name="Dillon R."/>
            <person name="Worley K."/>
            <person name="Scherer S."/>
            <person name="Batterton M."/>
            <person name="Taylor A."/>
            <person name="Hawes A."/>
            <person name="Hernandez B."/>
            <person name="Kovar C."/>
            <person name="Mandapat C."/>
            <person name="Pham C."/>
            <person name="Qu C."/>
            <person name="Jing C."/>
            <person name="Bess C."/>
            <person name="Bandaranaike D."/>
            <person name="Ngo D."/>
            <person name="Ongeri F."/>
            <person name="Arias F."/>
            <person name="Lara F."/>
            <person name="Weissenberger G."/>
            <person name="Kamau G."/>
            <person name="Han H."/>
            <person name="Shen H."/>
            <person name="Dinh H."/>
            <person name="Khalil I."/>
            <person name="Jones J."/>
            <person name="Shafer J."/>
            <person name="Jayaseelan J."/>
            <person name="Quiroz J."/>
            <person name="Blankenburg K."/>
            <person name="Nguyen L."/>
            <person name="Jackson L."/>
            <person name="Francisco L."/>
            <person name="Tang L.-Y."/>
            <person name="Pu L.-L."/>
            <person name="Perales L."/>
            <person name="Lorensuhewa L."/>
            <person name="Munidasa M."/>
            <person name="Coyle M."/>
            <person name="Taylor M."/>
            <person name="Puazo M."/>
            <person name="Firestine M."/>
            <person name="Scheel M."/>
            <person name="Javaid M."/>
            <person name="Wang M."/>
            <person name="Li M."/>
            <person name="Tabassum N."/>
            <person name="Saada N."/>
            <person name="Osuji N."/>
            <person name="Aqrawi P."/>
            <person name="Fu Q."/>
            <person name="Thornton R."/>
            <person name="Raj R."/>
            <person name="Goodspeed R."/>
            <person name="Mata R."/>
            <person name="Najjar R."/>
            <person name="Gubbala S."/>
            <person name="Lee S."/>
            <person name="Denson S."/>
            <person name="Patil S."/>
            <person name="Macmil S."/>
            <person name="Qi S."/>
            <person name="Matskevitch T."/>
            <person name="Palculict T."/>
            <person name="Mathew T."/>
            <person name="Vee V."/>
            <person name="Velamala V."/>
            <person name="Korchina V."/>
            <person name="Cai W."/>
            <person name="Liu W."/>
            <person name="Dai W."/>
            <person name="Zou X."/>
            <person name="Zhu Y."/>
            <person name="Zhang Y."/>
            <person name="Wu Y.-Q."/>
            <person name="Xin Y."/>
            <person name="Nazarath L."/>
            <person name="Kovar C."/>
            <person name="Han Y."/>
            <person name="Muzny D."/>
            <person name="Gibbs R."/>
        </authorList>
    </citation>
    <scope>NUCLEOTIDE SEQUENCE [LARGE SCALE GENOMIC DNA]</scope>
    <source>
        <strain evidence="8">Jacobina</strain>
    </source>
</reference>
<accession>A0A1B0GL09</accession>
<keyword evidence="3" id="KW-0333">Golgi apparatus</keyword>
<dbReference type="FunFam" id="3.90.950.10:FF:000017">
    <property type="entry name" value="Protein PRRC1-B"/>
    <property type="match status" value="1"/>
</dbReference>
<feature type="compositionally biased region" description="Polar residues" evidence="4">
    <location>
        <begin position="78"/>
        <end position="99"/>
    </location>
</feature>
<comment type="similarity">
    <text evidence="2">Belongs to the PRRC1 family.</text>
</comment>
<sequence length="442" mass="46727">MSDPSGNQGGNNVGNLLSNISPPSALPSNLILAPAAAPLISQEVPPVEPPTTQAAEGGPGGAGGAHIAPAFSPAIPPNKNTSTEQTPTDDGATQSTNLGHLNLNPEPVATALGPLTQSGSSLFGWMKDAASSGGGILSKVAEKAKNSVDTIVTTLDPQMKEYIYSGGDIEIIVASDKDDKVKPCREAFQTIFGKATVMGLQAQPNGIAAQPVGFEAALRGAQERTADLRTNSRIGDKLPIIAVENFTFEAFPDQWFDAGLLLLTDPLRNLTLKTVTQMTAIPLSIITAIKEDTPKDYQFLDTGFAVTVGQVMANNLGVHHTEWHKYYTGINRSDMILCAAKSLATAYKRSLGANIASKALTLLRKSGLNAMEFDATITRLSRPIFLNAKSVTAKLSISSFPYILLNAKSSTLKGFVHSVGKRMDTHAILDPSALNFSERFIA</sequence>
<evidence type="ECO:0000256" key="2">
    <source>
        <dbReference type="ARBA" id="ARBA00010298"/>
    </source>
</evidence>
<reference evidence="7" key="3">
    <citation type="submission" date="2020-05" db="UniProtKB">
        <authorList>
            <consortium name="EnsemblMetazoa"/>
        </authorList>
    </citation>
    <scope>IDENTIFICATION</scope>
    <source>
        <strain evidence="7">Jacobina</strain>
    </source>
</reference>
<dbReference type="SUPFAM" id="SSF52972">
    <property type="entry name" value="ITPase-like"/>
    <property type="match status" value="1"/>
</dbReference>
<dbReference type="Gene3D" id="3.90.950.10">
    <property type="match status" value="1"/>
</dbReference>
<dbReference type="AlphaFoldDB" id="A0A1B0GL09"/>
<evidence type="ECO:0000256" key="1">
    <source>
        <dbReference type="ARBA" id="ARBA00004555"/>
    </source>
</evidence>
<feature type="compositionally biased region" description="Low complexity" evidence="4">
    <location>
        <begin position="13"/>
        <end position="28"/>
    </location>
</feature>
<keyword evidence="8" id="KW-1185">Reference proteome</keyword>
<evidence type="ECO:0000313" key="6">
    <source>
        <dbReference type="EMBL" id="MBC1178666.1"/>
    </source>
</evidence>
<evidence type="ECO:0000259" key="5">
    <source>
        <dbReference type="Pfam" id="PF01931"/>
    </source>
</evidence>
<reference evidence="6" key="2">
    <citation type="journal article" date="2020" name="BMC">
        <title>Leishmania infection induces a limited differential gene expression in the sand fly midgut.</title>
        <authorList>
            <person name="Coutinho-Abreu I.V."/>
            <person name="Serafim T.D."/>
            <person name="Meneses C."/>
            <person name="Kamhawi S."/>
            <person name="Oliveira F."/>
            <person name="Valenzuela J.G."/>
        </authorList>
    </citation>
    <scope>NUCLEOTIDE SEQUENCE</scope>
    <source>
        <strain evidence="6">Jacobina</strain>
        <tissue evidence="6">Midgut</tissue>
    </source>
</reference>
<feature type="region of interest" description="Disordered" evidence="4">
    <location>
        <begin position="1"/>
        <end position="28"/>
    </location>
</feature>
<dbReference type="PANTHER" id="PTHR23276">
    <property type="entry name" value="PROTEIN PRRC1"/>
    <property type="match status" value="1"/>
</dbReference>
<evidence type="ECO:0000256" key="4">
    <source>
        <dbReference type="SAM" id="MobiDB-lite"/>
    </source>
</evidence>
<dbReference type="Proteomes" id="UP000092461">
    <property type="component" value="Unassembled WGS sequence"/>
</dbReference>
<feature type="region of interest" description="Disordered" evidence="4">
    <location>
        <begin position="43"/>
        <end position="104"/>
    </location>
</feature>
<dbReference type="InterPro" id="IPR026534">
    <property type="entry name" value="PRRC1"/>
</dbReference>